<comment type="function">
    <text evidence="9 10">Involved in unsaturated fatty acids biosynthesis. Catalyzes the dehydration of short chain beta-hydroxyacyl-ACPs and long chain saturated and unsaturated beta-hydroxyacyl-ACPs.</text>
</comment>
<dbReference type="AlphaFoldDB" id="A0A2B0TLW2"/>
<keyword evidence="5 10" id="KW-0444">Lipid biosynthesis</keyword>
<evidence type="ECO:0000313" key="12">
    <source>
        <dbReference type="Proteomes" id="UP000224076"/>
    </source>
</evidence>
<dbReference type="GO" id="GO:0016020">
    <property type="term" value="C:membrane"/>
    <property type="evidence" value="ECO:0007669"/>
    <property type="project" value="GOC"/>
</dbReference>
<dbReference type="GO" id="GO:0019171">
    <property type="term" value="F:(3R)-hydroxyacyl-[acyl-carrier-protein] dehydratase activity"/>
    <property type="evidence" value="ECO:0007669"/>
    <property type="project" value="UniProtKB-EC"/>
</dbReference>
<evidence type="ECO:0000256" key="7">
    <source>
        <dbReference type="ARBA" id="ARBA00023098"/>
    </source>
</evidence>
<dbReference type="SUPFAM" id="SSF54637">
    <property type="entry name" value="Thioesterase/thiol ester dehydrase-isomerase"/>
    <property type="match status" value="1"/>
</dbReference>
<gene>
    <name evidence="10 11" type="primary">fabZ</name>
    <name evidence="11" type="ORF">COK86_28055</name>
</gene>
<dbReference type="GO" id="GO:0009245">
    <property type="term" value="P:lipid A biosynthetic process"/>
    <property type="evidence" value="ECO:0007669"/>
    <property type="project" value="UniProtKB-UniRule"/>
</dbReference>
<dbReference type="PANTHER" id="PTHR30272">
    <property type="entry name" value="3-HYDROXYACYL-[ACYL-CARRIER-PROTEIN] DEHYDRATASE"/>
    <property type="match status" value="1"/>
</dbReference>
<evidence type="ECO:0000256" key="8">
    <source>
        <dbReference type="ARBA" id="ARBA00023239"/>
    </source>
</evidence>
<keyword evidence="7 10" id="KW-0443">Lipid metabolism</keyword>
<dbReference type="NCBIfam" id="TIGR01750">
    <property type="entry name" value="fabZ"/>
    <property type="match status" value="1"/>
</dbReference>
<proteinExistence type="inferred from homology"/>
<reference evidence="11 12" key="1">
    <citation type="submission" date="2017-09" db="EMBL/GenBank/DDBJ databases">
        <title>Large-scale bioinformatics analysis of Bacillus genomes uncovers conserved roles of natural products in bacterial physiology.</title>
        <authorList>
            <consortium name="Agbiome Team Llc"/>
            <person name="Bleich R.M."/>
            <person name="Grubbs K.J."/>
            <person name="Santa Maria K.C."/>
            <person name="Allen S.E."/>
            <person name="Farag S."/>
            <person name="Shank E.A."/>
            <person name="Bowers A."/>
        </authorList>
    </citation>
    <scope>NUCLEOTIDE SEQUENCE [LARGE SCALE GENOMIC DNA]</scope>
    <source>
        <strain evidence="11 12">AFS061806</strain>
    </source>
</reference>
<evidence type="ECO:0000256" key="10">
    <source>
        <dbReference type="HAMAP-Rule" id="MF_00406"/>
    </source>
</evidence>
<comment type="caution">
    <text evidence="11">The sequence shown here is derived from an EMBL/GenBank/DDBJ whole genome shotgun (WGS) entry which is preliminary data.</text>
</comment>
<dbReference type="PANTHER" id="PTHR30272:SF1">
    <property type="entry name" value="3-HYDROXYACYL-[ACYL-CARRIER-PROTEIN] DEHYDRATASE"/>
    <property type="match status" value="1"/>
</dbReference>
<dbReference type="RefSeq" id="WP_098500718.1">
    <property type="nucleotide sequence ID" value="NZ_NUXC01000031.1"/>
</dbReference>
<comment type="similarity">
    <text evidence="3 10">Belongs to the thioester dehydratase family. FabZ subfamily.</text>
</comment>
<keyword evidence="4 10" id="KW-0963">Cytoplasm</keyword>
<dbReference type="InterPro" id="IPR013114">
    <property type="entry name" value="FabA_FabZ"/>
</dbReference>
<feature type="active site" evidence="10">
    <location>
        <position position="48"/>
    </location>
</feature>
<evidence type="ECO:0000256" key="5">
    <source>
        <dbReference type="ARBA" id="ARBA00022516"/>
    </source>
</evidence>
<dbReference type="EMBL" id="NVDG01000064">
    <property type="protein sequence ID" value="PFU37628.1"/>
    <property type="molecule type" value="Genomic_DNA"/>
</dbReference>
<keyword evidence="6 10" id="KW-0441">Lipid A biosynthesis</keyword>
<protein>
    <recommendedName>
        <fullName evidence="10">3-hydroxyacyl-[acyl-carrier-protein] dehydratase FabZ</fullName>
        <ecNumber evidence="10">4.2.1.59</ecNumber>
    </recommendedName>
    <alternativeName>
        <fullName evidence="10">(3R)-hydroxymyristoyl-[acyl-carrier-protein] dehydratase</fullName>
        <shortName evidence="10">(3R)-hydroxymyristoyl-ACP dehydrase</shortName>
    </alternativeName>
    <alternativeName>
        <fullName evidence="10">Beta-hydroxyacyl-ACP dehydratase</fullName>
    </alternativeName>
</protein>
<evidence type="ECO:0000256" key="9">
    <source>
        <dbReference type="ARBA" id="ARBA00025049"/>
    </source>
</evidence>
<keyword evidence="8 10" id="KW-0456">Lyase</keyword>
<name>A0A2B0TLW2_BACCE</name>
<evidence type="ECO:0000256" key="4">
    <source>
        <dbReference type="ARBA" id="ARBA00022490"/>
    </source>
</evidence>
<evidence type="ECO:0000256" key="1">
    <source>
        <dbReference type="ARBA" id="ARBA00001055"/>
    </source>
</evidence>
<dbReference type="CDD" id="cd01288">
    <property type="entry name" value="FabZ"/>
    <property type="match status" value="1"/>
</dbReference>
<organism evidence="11 12">
    <name type="scientific">Bacillus cereus</name>
    <dbReference type="NCBI Taxonomy" id="1396"/>
    <lineage>
        <taxon>Bacteria</taxon>
        <taxon>Bacillati</taxon>
        <taxon>Bacillota</taxon>
        <taxon>Bacilli</taxon>
        <taxon>Bacillales</taxon>
        <taxon>Bacillaceae</taxon>
        <taxon>Bacillus</taxon>
        <taxon>Bacillus cereus group</taxon>
    </lineage>
</organism>
<evidence type="ECO:0000313" key="11">
    <source>
        <dbReference type="EMBL" id="PFU37628.1"/>
    </source>
</evidence>
<dbReference type="GO" id="GO:0006633">
    <property type="term" value="P:fatty acid biosynthetic process"/>
    <property type="evidence" value="ECO:0007669"/>
    <property type="project" value="UniProtKB-UniRule"/>
</dbReference>
<accession>A0A2B0TLW2</accession>
<comment type="subcellular location">
    <subcellularLocation>
        <location evidence="2 10">Cytoplasm</location>
    </subcellularLocation>
</comment>
<dbReference type="FunFam" id="3.10.129.10:FF:000001">
    <property type="entry name" value="3-hydroxyacyl-[acyl-carrier-protein] dehydratase FabZ"/>
    <property type="match status" value="1"/>
</dbReference>
<comment type="catalytic activity">
    <reaction evidence="1 10">
        <text>a (3R)-hydroxyacyl-[ACP] = a (2E)-enoyl-[ACP] + H2O</text>
        <dbReference type="Rhea" id="RHEA:13097"/>
        <dbReference type="Rhea" id="RHEA-COMP:9925"/>
        <dbReference type="Rhea" id="RHEA-COMP:9945"/>
        <dbReference type="ChEBI" id="CHEBI:15377"/>
        <dbReference type="ChEBI" id="CHEBI:78784"/>
        <dbReference type="ChEBI" id="CHEBI:78827"/>
        <dbReference type="EC" id="4.2.1.59"/>
    </reaction>
</comment>
<dbReference type="NCBIfam" id="NF000582">
    <property type="entry name" value="PRK00006.1"/>
    <property type="match status" value="1"/>
</dbReference>
<dbReference type="GO" id="GO:0005737">
    <property type="term" value="C:cytoplasm"/>
    <property type="evidence" value="ECO:0007669"/>
    <property type="project" value="UniProtKB-SubCell"/>
</dbReference>
<dbReference type="Pfam" id="PF07977">
    <property type="entry name" value="FabA"/>
    <property type="match status" value="1"/>
</dbReference>
<dbReference type="InterPro" id="IPR029069">
    <property type="entry name" value="HotDog_dom_sf"/>
</dbReference>
<dbReference type="EC" id="4.2.1.59" evidence="10"/>
<dbReference type="HAMAP" id="MF_00406">
    <property type="entry name" value="FabZ"/>
    <property type="match status" value="1"/>
</dbReference>
<sequence>MLDINQIQDILPHRYPFLLIDCITELEEGKHAVGIKNVTANEQFFYGHFPENQVMPGVLILEALTQVSAIIMLKKGECDKKLGLFAGIDNCRFKKQVIPGDQIRLEVNITRVRASFAKAHAIATVNQAIVCEADITIAFSDPS</sequence>
<dbReference type="InterPro" id="IPR010084">
    <property type="entry name" value="FabZ"/>
</dbReference>
<evidence type="ECO:0000256" key="6">
    <source>
        <dbReference type="ARBA" id="ARBA00022556"/>
    </source>
</evidence>
<evidence type="ECO:0000256" key="2">
    <source>
        <dbReference type="ARBA" id="ARBA00004496"/>
    </source>
</evidence>
<dbReference type="Gene3D" id="3.10.129.10">
    <property type="entry name" value="Hotdog Thioesterase"/>
    <property type="match status" value="1"/>
</dbReference>
<evidence type="ECO:0000256" key="3">
    <source>
        <dbReference type="ARBA" id="ARBA00009174"/>
    </source>
</evidence>
<dbReference type="Proteomes" id="UP000224076">
    <property type="component" value="Unassembled WGS sequence"/>
</dbReference>